<dbReference type="PANTHER" id="PTHR17224">
    <property type="entry name" value="PEPTIDYL-TRNA HYDROLASE"/>
    <property type="match status" value="1"/>
</dbReference>
<dbReference type="HAMAP" id="MF_00083">
    <property type="entry name" value="Pept_tRNA_hydro_bact"/>
    <property type="match status" value="1"/>
</dbReference>
<keyword evidence="3 6" id="KW-0378">Hydrolase</keyword>
<dbReference type="InterPro" id="IPR036416">
    <property type="entry name" value="Pept_tRNA_hydro_sf"/>
</dbReference>
<proteinExistence type="inferred from homology"/>
<dbReference type="GO" id="GO:0004045">
    <property type="term" value="F:peptidyl-tRNA hydrolase activity"/>
    <property type="evidence" value="ECO:0007669"/>
    <property type="project" value="UniProtKB-EC"/>
</dbReference>
<dbReference type="FunFam" id="3.40.50.1470:FF:000001">
    <property type="entry name" value="Peptidyl-tRNA hydrolase"/>
    <property type="match status" value="1"/>
</dbReference>
<evidence type="ECO:0000313" key="6">
    <source>
        <dbReference type="EMBL" id="QEA03912.1"/>
    </source>
</evidence>
<gene>
    <name evidence="6" type="primary">pth</name>
    <name evidence="6" type="ORF">KBTEX_00213</name>
</gene>
<evidence type="ECO:0000256" key="3">
    <source>
        <dbReference type="ARBA" id="ARBA00022801"/>
    </source>
</evidence>
<keyword evidence="4" id="KW-0694">RNA-binding</keyword>
<dbReference type="SUPFAM" id="SSF53178">
    <property type="entry name" value="Peptidyl-tRNA hydrolase-like"/>
    <property type="match status" value="1"/>
</dbReference>
<evidence type="ECO:0000256" key="1">
    <source>
        <dbReference type="ARBA" id="ARBA00013260"/>
    </source>
</evidence>
<comment type="similarity">
    <text evidence="5">Belongs to the PTH family.</text>
</comment>
<protein>
    <recommendedName>
        <fullName evidence="1">peptidyl-tRNA hydrolase</fullName>
        <ecNumber evidence="1">3.1.1.29</ecNumber>
    </recommendedName>
</protein>
<dbReference type="PROSITE" id="PS01196">
    <property type="entry name" value="PEPT_TRNA_HYDROL_2"/>
    <property type="match status" value="1"/>
</dbReference>
<accession>A0A5B8R9C6</accession>
<reference evidence="6" key="1">
    <citation type="submission" date="2019-06" db="EMBL/GenBank/DDBJ databases">
        <authorList>
            <person name="Murdoch R.W."/>
            <person name="Fathepure B."/>
        </authorList>
    </citation>
    <scope>NUCLEOTIDE SEQUENCE</scope>
</reference>
<dbReference type="EMBL" id="MN079077">
    <property type="protein sequence ID" value="QEA03912.1"/>
    <property type="molecule type" value="Genomic_DNA"/>
</dbReference>
<dbReference type="NCBIfam" id="TIGR00447">
    <property type="entry name" value="pth"/>
    <property type="match status" value="1"/>
</dbReference>
<organism evidence="6">
    <name type="scientific">uncultured organism</name>
    <dbReference type="NCBI Taxonomy" id="155900"/>
    <lineage>
        <taxon>unclassified sequences</taxon>
        <taxon>environmental samples</taxon>
    </lineage>
</organism>
<dbReference type="EC" id="3.1.1.29" evidence="1"/>
<sequence length="196" mass="21378">MAGGDARIRCIVGLGNPGPRYERTRHNAGFWFVDELARRHGGQLRAARRFHGEHARVFVDGVDVHLLKPTTYMNHSGRAVQALARFYDIDAASMLVAHDEIDLPPGTVRLKRDGGHGGHNGLRDIIKALGARDFARLRLGVGHPGSADQVIPYVLSNAGRDEQAAIDGAIDEAASVLPWLLAGDWDRAFQRLHTAA</sequence>
<dbReference type="PANTHER" id="PTHR17224:SF1">
    <property type="entry name" value="PEPTIDYL-TRNA HYDROLASE"/>
    <property type="match status" value="1"/>
</dbReference>
<evidence type="ECO:0000256" key="4">
    <source>
        <dbReference type="ARBA" id="ARBA00022884"/>
    </source>
</evidence>
<dbReference type="AlphaFoldDB" id="A0A5B8R9C6"/>
<keyword evidence="2" id="KW-0820">tRNA-binding</keyword>
<evidence type="ECO:0000256" key="5">
    <source>
        <dbReference type="ARBA" id="ARBA00038063"/>
    </source>
</evidence>
<dbReference type="InterPro" id="IPR018171">
    <property type="entry name" value="Pept_tRNA_hydro_CS"/>
</dbReference>
<evidence type="ECO:0000256" key="2">
    <source>
        <dbReference type="ARBA" id="ARBA00022555"/>
    </source>
</evidence>
<dbReference type="CDD" id="cd00462">
    <property type="entry name" value="PTH"/>
    <property type="match status" value="1"/>
</dbReference>
<dbReference type="GO" id="GO:0000049">
    <property type="term" value="F:tRNA binding"/>
    <property type="evidence" value="ECO:0007669"/>
    <property type="project" value="UniProtKB-KW"/>
</dbReference>
<dbReference type="Gene3D" id="3.40.50.1470">
    <property type="entry name" value="Peptidyl-tRNA hydrolase"/>
    <property type="match status" value="1"/>
</dbReference>
<dbReference type="Pfam" id="PF01195">
    <property type="entry name" value="Pept_tRNA_hydro"/>
    <property type="match status" value="1"/>
</dbReference>
<dbReference type="PROSITE" id="PS01195">
    <property type="entry name" value="PEPT_TRNA_HYDROL_1"/>
    <property type="match status" value="1"/>
</dbReference>
<dbReference type="InterPro" id="IPR001328">
    <property type="entry name" value="Pept_tRNA_hydro"/>
</dbReference>
<name>A0A5B8R9C6_9ZZZZ</name>